<dbReference type="Proteomes" id="UP000509246">
    <property type="component" value="Chromosome"/>
</dbReference>
<feature type="coiled-coil region" evidence="1">
    <location>
        <begin position="823"/>
        <end position="876"/>
    </location>
</feature>
<protein>
    <submittedName>
        <fullName evidence="3">Hemagglutinin domain-containing protein</fullName>
    </submittedName>
</protein>
<sequence length="984" mass="107112">MLIFSPRGGESNNFDLISSCKKLSKQILLSNIVASLLFSSTFALPSGGKFTHGTTGTINKPNNNTLNIHGNGTNSVIQWGGGFSIGKGESVNFNGNNKNYLNIAHGTSKSTIDGLLNANGNNVFLINPNGVIITKNGTINANRFVASTSSMDNTAMQRFANMSNFDQGLTFSPVFKPNKLGNVVNMGNINANNVLLIGNKVDIQGGKLGNASSTTHLVGNNVYIDADSTNLNSTINVTAIQGGYIQRQMNKFANDNYNFGNNVNINKVNYTDSANTTHNGISSNFKKALTIGNMGNEKANAIEWFYFAKGWNEDLGNTRNIDEFRLVGNVDFSGNEGKNYANYCIDDLGCTSMIVSHSDAFTKTFDGQGYTLKNINIDTTSLGNRAYRIGIFGYIREATIKNINVDYMGGGIKADNVMVGGFAGYVGNGTFSNISLNNIGNIIISSSSGDDGWSGGFAGRIFSGIYTNISLNNIGNINSSYNNYNSYIGGFAGQTSGTFTNISLNNIGNISGNNYYKSYTGGFAGKAGGTYTNISLNHIGSISSNSNNDDSYAGGFAGSVSGTFSNISLNNIGNISSSVSNLDDSSAGGFAGSVGNSSTFKNIYIFLNPNMSISASGGNQNYAGKFFGGKYNSNINFTLDNIHIYHKDGELTNAIADEDYWNDFNTNGYISNKINIHTYNDNTQESNYQDFLSKANTIEKPILPSNPSNPTNPDVILGNDDVISANDLNTWLGEILAGNYWIDINDLNSIKGISEELKQSISFLEALYGQEGMKEILESFGNDYKTNYKNYQKFATNKANLLAFINDKLKPLVKQSNKAFIDLKTAQEQLKIAIAKYNDYVKKVNENPSIKNDATLNALKAEVDRLDNLSKELFASINNNQELLQTYQNKTSTDSNNHFKIIGKFDNVALLIPNLDEIVVDGNENEDYKKVSRQVANAQKQTPTFEYEEDEKEEVEEASMKQRSRTCIVSDNYKTMNPCVVEIY</sequence>
<gene>
    <name evidence="3" type="ORF">CARM_0956</name>
</gene>
<dbReference type="RefSeq" id="WP_176301001.1">
    <property type="nucleotide sequence ID" value="NZ_CP053825.1"/>
</dbReference>
<evidence type="ECO:0000313" key="4">
    <source>
        <dbReference type="Proteomes" id="UP000509246"/>
    </source>
</evidence>
<evidence type="ECO:0000259" key="2">
    <source>
        <dbReference type="SMART" id="SM00912"/>
    </source>
</evidence>
<dbReference type="NCBIfam" id="TIGR01901">
    <property type="entry name" value="adhes_NPXG"/>
    <property type="match status" value="1"/>
</dbReference>
<keyword evidence="4" id="KW-1185">Reference proteome</keyword>
<dbReference type="SUPFAM" id="SSF51126">
    <property type="entry name" value="Pectin lyase-like"/>
    <property type="match status" value="1"/>
</dbReference>
<proteinExistence type="predicted"/>
<dbReference type="SMART" id="SM00912">
    <property type="entry name" value="Haemagg_act"/>
    <property type="match status" value="1"/>
</dbReference>
<name>A0A7L5I198_9BACT</name>
<feature type="domain" description="Filamentous haemagglutinin FhaB/tRNA nuclease CdiA-like TPS" evidence="2">
    <location>
        <begin position="41"/>
        <end position="155"/>
    </location>
</feature>
<dbReference type="InterPro" id="IPR012334">
    <property type="entry name" value="Pectin_lyas_fold"/>
</dbReference>
<dbReference type="EMBL" id="CP053825">
    <property type="protein sequence ID" value="QKF79861.1"/>
    <property type="molecule type" value="Genomic_DNA"/>
</dbReference>
<dbReference type="AlphaFoldDB" id="A0A7L5I198"/>
<dbReference type="KEGG" id="carm:CARM_0956"/>
<accession>A0A7L5I198</accession>
<dbReference type="InterPro" id="IPR011050">
    <property type="entry name" value="Pectin_lyase_fold/virulence"/>
</dbReference>
<keyword evidence="1" id="KW-0175">Coiled coil</keyword>
<dbReference type="GeneID" id="56586698"/>
<evidence type="ECO:0000313" key="3">
    <source>
        <dbReference type="EMBL" id="QKF79861.1"/>
    </source>
</evidence>
<organism evidence="3 4">
    <name type="scientific">Campylobacter armoricus</name>
    <dbReference type="NCBI Taxonomy" id="2505970"/>
    <lineage>
        <taxon>Bacteria</taxon>
        <taxon>Pseudomonadati</taxon>
        <taxon>Campylobacterota</taxon>
        <taxon>Epsilonproteobacteria</taxon>
        <taxon>Campylobacterales</taxon>
        <taxon>Campylobacteraceae</taxon>
        <taxon>Campylobacter</taxon>
    </lineage>
</organism>
<dbReference type="Pfam" id="PF05860">
    <property type="entry name" value="TPS"/>
    <property type="match status" value="1"/>
</dbReference>
<dbReference type="Gene3D" id="2.160.20.110">
    <property type="match status" value="1"/>
</dbReference>
<dbReference type="InterPro" id="IPR008638">
    <property type="entry name" value="FhaB/CdiA-like_TPS"/>
</dbReference>
<dbReference type="Gene3D" id="2.160.20.10">
    <property type="entry name" value="Single-stranded right-handed beta-helix, Pectin lyase-like"/>
    <property type="match status" value="1"/>
</dbReference>
<evidence type="ECO:0000256" key="1">
    <source>
        <dbReference type="SAM" id="Coils"/>
    </source>
</evidence>
<reference evidence="3 4" key="1">
    <citation type="submission" date="2020-05" db="EMBL/GenBank/DDBJ databases">
        <title>Complete genome sequencing of Campylobacter and Arcobacter type strains.</title>
        <authorList>
            <person name="Miller W.G."/>
            <person name="Yee E."/>
        </authorList>
    </citation>
    <scope>NUCLEOTIDE SEQUENCE [LARGE SCALE GENOMIC DNA]</scope>
    <source>
        <strain evidence="3 4">CCUG 73571</strain>
    </source>
</reference>